<sequence length="370" mass="39154">MSCVDKKTDRHWLEVALELASRATIETSPNPKVGCVIVRDGVVIGCGWTQPVGLAHAEVQALRDAAANGMDVRGATAYVTLEPCSHYGRTPPCANALVDAGLARVVAAVGDANPQVAGRGLAILQAAGIEVECATHADLADRAREMNIGFFTRMETGKPWVRMKAAASLDGKTALPNGRSQWITGAEARHDGHAWRARADSILTGIGTVLADDPLLNVRGIDTPRQPLRIVLDSHLRIPVSAKILQGGGALVICAVDDLPKRLALEALGMEVLCLPDASERVSLPSLLLELGRRQINELHVEAGATLNGALIAAGCVDELLIYLAPKLLGEGAGMFALPVLTHVDQAPQLLFHDVAKVGGDVRLLVRFPK</sequence>
<keyword evidence="8 12" id="KW-0862">Zinc</keyword>
<evidence type="ECO:0000256" key="1">
    <source>
        <dbReference type="ARBA" id="ARBA00002151"/>
    </source>
</evidence>
<dbReference type="EC" id="3.5.4.26" evidence="12"/>
<dbReference type="PROSITE" id="PS51747">
    <property type="entry name" value="CYT_DCMP_DEAMINASES_2"/>
    <property type="match status" value="1"/>
</dbReference>
<comment type="caution">
    <text evidence="14">The sequence shown here is derived from an EMBL/GenBank/DDBJ whole genome shotgun (WGS) entry which is preliminary data.</text>
</comment>
<evidence type="ECO:0000256" key="11">
    <source>
        <dbReference type="ARBA" id="ARBA00023268"/>
    </source>
</evidence>
<keyword evidence="7 12" id="KW-0479">Metal-binding</keyword>
<dbReference type="SUPFAM" id="SSF53597">
    <property type="entry name" value="Dihydrofolate reductase-like"/>
    <property type="match status" value="1"/>
</dbReference>
<dbReference type="NCBIfam" id="TIGR00227">
    <property type="entry name" value="ribD_Cterm"/>
    <property type="match status" value="1"/>
</dbReference>
<keyword evidence="9 12" id="KW-0521">NADP</keyword>
<evidence type="ECO:0000256" key="3">
    <source>
        <dbReference type="ARBA" id="ARBA00004910"/>
    </source>
</evidence>
<dbReference type="InterPro" id="IPR050765">
    <property type="entry name" value="Riboflavin_Biosynth_HTPR"/>
</dbReference>
<keyword evidence="12 14" id="KW-0378">Hydrolase</keyword>
<evidence type="ECO:0000256" key="10">
    <source>
        <dbReference type="ARBA" id="ARBA00023002"/>
    </source>
</evidence>
<keyword evidence="6 12" id="KW-0686">Riboflavin biosynthesis</keyword>
<dbReference type="InterPro" id="IPR002734">
    <property type="entry name" value="RibDG_C"/>
</dbReference>
<dbReference type="InterPro" id="IPR011549">
    <property type="entry name" value="RibD_C"/>
</dbReference>
<dbReference type="Gene3D" id="3.40.430.10">
    <property type="entry name" value="Dihydrofolate Reductase, subunit A"/>
    <property type="match status" value="1"/>
</dbReference>
<keyword evidence="11" id="KW-0511">Multifunctional enzyme</keyword>
<evidence type="ECO:0000259" key="13">
    <source>
        <dbReference type="PROSITE" id="PS51747"/>
    </source>
</evidence>
<evidence type="ECO:0000256" key="12">
    <source>
        <dbReference type="PIRNR" id="PIRNR006769"/>
    </source>
</evidence>
<evidence type="ECO:0000256" key="7">
    <source>
        <dbReference type="ARBA" id="ARBA00022723"/>
    </source>
</evidence>
<feature type="domain" description="CMP/dCMP-type deaminase" evidence="13">
    <location>
        <begin position="7"/>
        <end position="132"/>
    </location>
</feature>
<comment type="pathway">
    <text evidence="3 12">Cofactor biosynthesis; riboflavin biosynthesis; 5-amino-6-(D-ribitylamino)uracil from GTP: step 3/4.</text>
</comment>
<dbReference type="PANTHER" id="PTHR38011">
    <property type="entry name" value="DIHYDROFOLATE REDUCTASE FAMILY PROTEIN (AFU_ORTHOLOGUE AFUA_8G06820)"/>
    <property type="match status" value="1"/>
</dbReference>
<dbReference type="GO" id="GO:0008703">
    <property type="term" value="F:5-amino-6-(5-phosphoribosylamino)uracil reductase activity"/>
    <property type="evidence" value="ECO:0007669"/>
    <property type="project" value="UniProtKB-EC"/>
</dbReference>
<evidence type="ECO:0000256" key="5">
    <source>
        <dbReference type="ARBA" id="ARBA00007417"/>
    </source>
</evidence>
<dbReference type="Pfam" id="PF01872">
    <property type="entry name" value="RibD_C"/>
    <property type="match status" value="1"/>
</dbReference>
<evidence type="ECO:0000313" key="15">
    <source>
        <dbReference type="Proteomes" id="UP000637632"/>
    </source>
</evidence>
<dbReference type="NCBIfam" id="TIGR00326">
    <property type="entry name" value="eubact_ribD"/>
    <property type="match status" value="1"/>
</dbReference>
<evidence type="ECO:0000313" key="14">
    <source>
        <dbReference type="EMBL" id="MBC3812377.1"/>
    </source>
</evidence>
<evidence type="ECO:0000256" key="4">
    <source>
        <dbReference type="ARBA" id="ARBA00005259"/>
    </source>
</evidence>
<keyword evidence="10 12" id="KW-0560">Oxidoreductase</keyword>
<reference evidence="14 15" key="1">
    <citation type="submission" date="2020-08" db="EMBL/GenBank/DDBJ databases">
        <title>Novel species isolated from subtropical streams in China.</title>
        <authorList>
            <person name="Lu H."/>
        </authorList>
    </citation>
    <scope>NUCLEOTIDE SEQUENCE [LARGE SCALE GENOMIC DNA]</scope>
    <source>
        <strain evidence="14 15">CCTCC AB 2015119</strain>
    </source>
</reference>
<dbReference type="GO" id="GO:0008835">
    <property type="term" value="F:diaminohydroxyphosphoribosylaminopyrimidine deaminase activity"/>
    <property type="evidence" value="ECO:0007669"/>
    <property type="project" value="UniProtKB-EC"/>
</dbReference>
<evidence type="ECO:0000256" key="9">
    <source>
        <dbReference type="ARBA" id="ARBA00022857"/>
    </source>
</evidence>
<dbReference type="EMBL" id="JACOFT010000004">
    <property type="protein sequence ID" value="MBC3812377.1"/>
    <property type="molecule type" value="Genomic_DNA"/>
</dbReference>
<evidence type="ECO:0000256" key="6">
    <source>
        <dbReference type="ARBA" id="ARBA00022619"/>
    </source>
</evidence>
<comment type="pathway">
    <text evidence="2 12">Cofactor biosynthesis; riboflavin biosynthesis; 5-amino-6-(D-ribitylamino)uracil from GTP: step 2/4.</text>
</comment>
<dbReference type="Gene3D" id="3.40.140.10">
    <property type="entry name" value="Cytidine Deaminase, domain 2"/>
    <property type="match status" value="1"/>
</dbReference>
<dbReference type="InterPro" id="IPR002125">
    <property type="entry name" value="CMP_dCMP_dom"/>
</dbReference>
<dbReference type="RefSeq" id="WP_190480072.1">
    <property type="nucleotide sequence ID" value="NZ_JACOFT010000004.1"/>
</dbReference>
<dbReference type="PIRSF" id="PIRSF006769">
    <property type="entry name" value="RibD"/>
    <property type="match status" value="1"/>
</dbReference>
<dbReference type="InterPro" id="IPR004794">
    <property type="entry name" value="Eubact_RibD"/>
</dbReference>
<comment type="function">
    <text evidence="1 12">Converts 2,5-diamino-6-(ribosylamino)-4(3h)-pyrimidinone 5'-phosphate into 5-amino-6-(ribosylamino)-2,4(1h,3h)-pyrimidinedione 5'-phosphate.</text>
</comment>
<dbReference type="PANTHER" id="PTHR38011:SF7">
    <property type="entry name" value="2,5-DIAMINO-6-RIBOSYLAMINO-4(3H)-PYRIMIDINONE 5'-PHOSPHATE REDUCTASE"/>
    <property type="match status" value="1"/>
</dbReference>
<dbReference type="PROSITE" id="PS00903">
    <property type="entry name" value="CYT_DCMP_DEAMINASES_1"/>
    <property type="match status" value="1"/>
</dbReference>
<dbReference type="InterPro" id="IPR016193">
    <property type="entry name" value="Cytidine_deaminase-like"/>
</dbReference>
<accession>A0ABR6XHI5</accession>
<protein>
    <recommendedName>
        <fullName evidence="12">Riboflavin biosynthesis protein RibD</fullName>
    </recommendedName>
    <domain>
        <recommendedName>
            <fullName evidence="12">Diaminohydroxyphosphoribosylaminopyrimidine deaminase</fullName>
            <shortName evidence="12">DRAP deaminase</shortName>
            <ecNumber evidence="12">3.5.4.26</ecNumber>
        </recommendedName>
        <alternativeName>
            <fullName evidence="12">Riboflavin-specific deaminase</fullName>
        </alternativeName>
    </domain>
    <domain>
        <recommendedName>
            <fullName evidence="12">5-amino-6-(5-phosphoribosylamino)uracil reductase</fullName>
            <ecNumber evidence="12">1.1.1.193</ecNumber>
        </recommendedName>
        <alternativeName>
            <fullName evidence="12">HTP reductase</fullName>
        </alternativeName>
    </domain>
</protein>
<comment type="similarity">
    <text evidence="5 12">In the C-terminal section; belongs to the HTP reductase family.</text>
</comment>
<name>A0ABR6XHI5_9BURK</name>
<organism evidence="14 15">
    <name type="scientific">Undibacterium aquatile</name>
    <dbReference type="NCBI Taxonomy" id="1537398"/>
    <lineage>
        <taxon>Bacteria</taxon>
        <taxon>Pseudomonadati</taxon>
        <taxon>Pseudomonadota</taxon>
        <taxon>Betaproteobacteria</taxon>
        <taxon>Burkholderiales</taxon>
        <taxon>Oxalobacteraceae</taxon>
        <taxon>Undibacterium</taxon>
    </lineage>
</organism>
<comment type="similarity">
    <text evidence="4 12">In the N-terminal section; belongs to the cytidine and deoxycytidylate deaminase family.</text>
</comment>
<gene>
    <name evidence="14" type="primary">ribD</name>
    <name evidence="14" type="ORF">H8K26_13075</name>
</gene>
<dbReference type="Pfam" id="PF00383">
    <property type="entry name" value="dCMP_cyt_deam_1"/>
    <property type="match status" value="1"/>
</dbReference>
<dbReference type="SUPFAM" id="SSF53927">
    <property type="entry name" value="Cytidine deaminase-like"/>
    <property type="match status" value="1"/>
</dbReference>
<evidence type="ECO:0000256" key="8">
    <source>
        <dbReference type="ARBA" id="ARBA00022833"/>
    </source>
</evidence>
<comment type="catalytic activity">
    <reaction evidence="12">
        <text>2,5-diamino-6-hydroxy-4-(5-phosphoribosylamino)-pyrimidine + H2O + H(+) = 5-amino-6-(5-phospho-D-ribosylamino)uracil + NH4(+)</text>
        <dbReference type="Rhea" id="RHEA:21868"/>
        <dbReference type="ChEBI" id="CHEBI:15377"/>
        <dbReference type="ChEBI" id="CHEBI:15378"/>
        <dbReference type="ChEBI" id="CHEBI:28938"/>
        <dbReference type="ChEBI" id="CHEBI:58453"/>
        <dbReference type="ChEBI" id="CHEBI:58614"/>
        <dbReference type="EC" id="3.5.4.26"/>
    </reaction>
</comment>
<dbReference type="InterPro" id="IPR016192">
    <property type="entry name" value="APOBEC/CMP_deaminase_Zn-bd"/>
</dbReference>
<comment type="cofactor">
    <cofactor evidence="12">
        <name>Zn(2+)</name>
        <dbReference type="ChEBI" id="CHEBI:29105"/>
    </cofactor>
    <text evidence="12">Binds 1 zinc ion.</text>
</comment>
<keyword evidence="15" id="KW-1185">Reference proteome</keyword>
<evidence type="ECO:0000256" key="2">
    <source>
        <dbReference type="ARBA" id="ARBA00004882"/>
    </source>
</evidence>
<proteinExistence type="inferred from homology"/>
<dbReference type="InterPro" id="IPR024072">
    <property type="entry name" value="DHFR-like_dom_sf"/>
</dbReference>
<dbReference type="Proteomes" id="UP000637632">
    <property type="component" value="Unassembled WGS sequence"/>
</dbReference>
<dbReference type="EC" id="1.1.1.193" evidence="12"/>
<comment type="catalytic activity">
    <reaction evidence="12">
        <text>5-amino-6-(5-phospho-D-ribitylamino)uracil + NADP(+) = 5-amino-6-(5-phospho-D-ribosylamino)uracil + NADPH + H(+)</text>
        <dbReference type="Rhea" id="RHEA:17845"/>
        <dbReference type="ChEBI" id="CHEBI:15378"/>
        <dbReference type="ChEBI" id="CHEBI:57783"/>
        <dbReference type="ChEBI" id="CHEBI:58349"/>
        <dbReference type="ChEBI" id="CHEBI:58421"/>
        <dbReference type="ChEBI" id="CHEBI:58453"/>
        <dbReference type="EC" id="1.1.1.193"/>
    </reaction>
</comment>
<dbReference type="CDD" id="cd01284">
    <property type="entry name" value="Riboflavin_deaminase-reductase"/>
    <property type="match status" value="1"/>
</dbReference>